<protein>
    <submittedName>
        <fullName evidence="1">Uncharacterized protein</fullName>
    </submittedName>
</protein>
<proteinExistence type="predicted"/>
<dbReference type="KEGG" id="slx:SLAV_24565"/>
<organism evidence="1 2">
    <name type="scientific">Streptomyces lavendulae subsp. lavendulae</name>
    <dbReference type="NCBI Taxonomy" id="58340"/>
    <lineage>
        <taxon>Bacteria</taxon>
        <taxon>Bacillati</taxon>
        <taxon>Actinomycetota</taxon>
        <taxon>Actinomycetes</taxon>
        <taxon>Kitasatosporales</taxon>
        <taxon>Streptomycetaceae</taxon>
        <taxon>Streptomyces</taxon>
    </lineage>
</organism>
<accession>A0A2K8PLR1</accession>
<evidence type="ECO:0000313" key="1">
    <source>
        <dbReference type="EMBL" id="ATZ26713.1"/>
    </source>
</evidence>
<dbReference type="GeneID" id="49385931"/>
<gene>
    <name evidence="1" type="ORF">SLAV_24565</name>
</gene>
<sequence length="381" mass="41700">MEMEKRRPDPGAEGCLVGVLRVPVKIVAVLVVLPVRVVWDVLAASARLLHRHVLAPAGQGLAWFHAHALRPVLRGLGRTAGILLMLVFVWPWTGLWRYVFAPAGRGLAWLGRGLATHLLRPLGRGLAFAGWAVLVRPWAMLRRHVLVPLGDALLTHLLRPLGQGLGRVLSAVGRYLLLPLGKGAAWAGWALGMALFVWPWTALWRYVLVPAGRGIAWAAHGVGTALAWLGRALFVWPWAALWRYVLVPVAVGAYRYVLAPLGRGAYTYLLAPLGRLLVAAWHLAGRISRALGRGLVRLWRGCVARPCAWAYRQVATPAGHLVREIWRTARAAVREARAEVRRALFGAPPREPVRSRARTLGSTTAVGSVPAPEISLHERQG</sequence>
<dbReference type="EMBL" id="CP024985">
    <property type="protein sequence ID" value="ATZ26713.1"/>
    <property type="molecule type" value="Genomic_DNA"/>
</dbReference>
<keyword evidence="2" id="KW-1185">Reference proteome</keyword>
<evidence type="ECO:0000313" key="2">
    <source>
        <dbReference type="Proteomes" id="UP000231791"/>
    </source>
</evidence>
<dbReference type="AlphaFoldDB" id="A0A2K8PLR1"/>
<reference evidence="1 2" key="1">
    <citation type="submission" date="2017-11" db="EMBL/GenBank/DDBJ databases">
        <title>Complete genome sequence of Streptomyces lavendulae subsp. lavendulae CCM 3239 (formerly 'Streptomyces aureofaciens CCM 3239'), the producer of the angucycline-type antibiotic auricin.</title>
        <authorList>
            <person name="Busche T."/>
            <person name="Novakova R."/>
            <person name="Al'Dilaimi A."/>
            <person name="Homerova D."/>
            <person name="Feckova L."/>
            <person name="Rezuchova B."/>
            <person name="Mingyar E."/>
            <person name="Csolleiova D."/>
            <person name="Bekeova C."/>
            <person name="Winkler A."/>
            <person name="Sevcikova B."/>
            <person name="Kalinowski J."/>
            <person name="Kormanec J."/>
            <person name="Ruckert C."/>
        </authorList>
    </citation>
    <scope>NUCLEOTIDE SEQUENCE [LARGE SCALE GENOMIC DNA]</scope>
    <source>
        <strain evidence="1 2">CCM 3239</strain>
    </source>
</reference>
<dbReference type="RefSeq" id="WP_199922154.1">
    <property type="nucleotide sequence ID" value="NZ_CP024985.1"/>
</dbReference>
<dbReference type="Proteomes" id="UP000231791">
    <property type="component" value="Chromosome"/>
</dbReference>
<name>A0A2K8PLR1_STRLA</name>